<feature type="transmembrane region" description="Helical" evidence="1">
    <location>
        <begin position="64"/>
        <end position="83"/>
    </location>
</feature>
<comment type="caution">
    <text evidence="2">The sequence shown here is derived from an EMBL/GenBank/DDBJ whole genome shotgun (WGS) entry which is preliminary data.</text>
</comment>
<dbReference type="AlphaFoldDB" id="A0A7W7Z875"/>
<keyword evidence="1" id="KW-0812">Transmembrane</keyword>
<protein>
    <submittedName>
        <fullName evidence="2">Uncharacterized protein</fullName>
    </submittedName>
</protein>
<evidence type="ECO:0000256" key="1">
    <source>
        <dbReference type="SAM" id="Phobius"/>
    </source>
</evidence>
<dbReference type="RefSeq" id="WP_184262462.1">
    <property type="nucleotide sequence ID" value="NZ_JACHIH010000048.1"/>
</dbReference>
<keyword evidence="1" id="KW-1133">Transmembrane helix</keyword>
<organism evidence="2 3">
    <name type="scientific">Rhodopseudomonas rhenobacensis</name>
    <dbReference type="NCBI Taxonomy" id="87461"/>
    <lineage>
        <taxon>Bacteria</taxon>
        <taxon>Pseudomonadati</taxon>
        <taxon>Pseudomonadota</taxon>
        <taxon>Alphaproteobacteria</taxon>
        <taxon>Hyphomicrobiales</taxon>
        <taxon>Nitrobacteraceae</taxon>
        <taxon>Rhodopseudomonas</taxon>
    </lineage>
</organism>
<evidence type="ECO:0000313" key="3">
    <source>
        <dbReference type="Proteomes" id="UP000542353"/>
    </source>
</evidence>
<keyword evidence="1" id="KW-0472">Membrane</keyword>
<accession>A0A7W7Z875</accession>
<gene>
    <name evidence="2" type="ORF">HNR60_004591</name>
</gene>
<proteinExistence type="predicted"/>
<reference evidence="2 3" key="1">
    <citation type="submission" date="2020-08" db="EMBL/GenBank/DDBJ databases">
        <title>Genomic Encyclopedia of Type Strains, Phase IV (KMG-IV): sequencing the most valuable type-strain genomes for metagenomic binning, comparative biology and taxonomic classification.</title>
        <authorList>
            <person name="Goeker M."/>
        </authorList>
    </citation>
    <scope>NUCLEOTIDE SEQUENCE [LARGE SCALE GENOMIC DNA]</scope>
    <source>
        <strain evidence="2 3">DSM 12706</strain>
    </source>
</reference>
<evidence type="ECO:0000313" key="2">
    <source>
        <dbReference type="EMBL" id="MBB5049807.1"/>
    </source>
</evidence>
<keyword evidence="3" id="KW-1185">Reference proteome</keyword>
<feature type="transmembrane region" description="Helical" evidence="1">
    <location>
        <begin position="6"/>
        <end position="29"/>
    </location>
</feature>
<feature type="transmembrane region" description="Helical" evidence="1">
    <location>
        <begin position="41"/>
        <end position="58"/>
    </location>
</feature>
<name>A0A7W7Z875_9BRAD</name>
<dbReference type="EMBL" id="JACHIH010000048">
    <property type="protein sequence ID" value="MBB5049807.1"/>
    <property type="molecule type" value="Genomic_DNA"/>
</dbReference>
<sequence>MAELFANGHFVDLVLLVVVLEAAFLIGLWRWKRRGVPPGDFLPNLISGALMLLALRLTLAGAGWQLATACLSVAGLAHLYDIIRRWRNG</sequence>
<dbReference type="Proteomes" id="UP000542353">
    <property type="component" value="Unassembled WGS sequence"/>
</dbReference>